<dbReference type="SMART" id="SM00854">
    <property type="entry name" value="PGA_cap"/>
    <property type="match status" value="1"/>
</dbReference>
<dbReference type="EMBL" id="ML993581">
    <property type="protein sequence ID" value="KAF2172407.1"/>
    <property type="molecule type" value="Genomic_DNA"/>
</dbReference>
<dbReference type="CDD" id="cd07381">
    <property type="entry name" value="MPP_CapA"/>
    <property type="match status" value="1"/>
</dbReference>
<dbReference type="OrthoDB" id="189619at2759"/>
<proteinExistence type="inferred from homology"/>
<keyword evidence="4" id="KW-1185">Reference proteome</keyword>
<dbReference type="InterPro" id="IPR052169">
    <property type="entry name" value="CW_Biosynth-Accessory"/>
</dbReference>
<dbReference type="Proteomes" id="UP000799537">
    <property type="component" value="Unassembled WGS sequence"/>
</dbReference>
<evidence type="ECO:0000256" key="1">
    <source>
        <dbReference type="ARBA" id="ARBA00005662"/>
    </source>
</evidence>
<dbReference type="InterPro" id="IPR029052">
    <property type="entry name" value="Metallo-depent_PP-like"/>
</dbReference>
<protein>
    <recommendedName>
        <fullName evidence="2">Capsule synthesis protein CapA domain-containing protein</fullName>
    </recommendedName>
</protein>
<accession>A0A6A6CYX4</accession>
<dbReference type="AlphaFoldDB" id="A0A6A6CYX4"/>
<evidence type="ECO:0000313" key="4">
    <source>
        <dbReference type="Proteomes" id="UP000799537"/>
    </source>
</evidence>
<evidence type="ECO:0000313" key="3">
    <source>
        <dbReference type="EMBL" id="KAF2172407.1"/>
    </source>
</evidence>
<dbReference type="PANTHER" id="PTHR33393">
    <property type="entry name" value="POLYGLUTAMINE SYNTHESIS ACCESSORY PROTEIN RV0574C-RELATED"/>
    <property type="match status" value="1"/>
</dbReference>
<dbReference type="InterPro" id="IPR019079">
    <property type="entry name" value="Capsule_synth_CapA"/>
</dbReference>
<dbReference type="Gene3D" id="3.60.21.10">
    <property type="match status" value="1"/>
</dbReference>
<organism evidence="3 4">
    <name type="scientific">Zasmidium cellare ATCC 36951</name>
    <dbReference type="NCBI Taxonomy" id="1080233"/>
    <lineage>
        <taxon>Eukaryota</taxon>
        <taxon>Fungi</taxon>
        <taxon>Dikarya</taxon>
        <taxon>Ascomycota</taxon>
        <taxon>Pezizomycotina</taxon>
        <taxon>Dothideomycetes</taxon>
        <taxon>Dothideomycetidae</taxon>
        <taxon>Mycosphaerellales</taxon>
        <taxon>Mycosphaerellaceae</taxon>
        <taxon>Zasmidium</taxon>
    </lineage>
</organism>
<feature type="domain" description="Capsule synthesis protein CapA" evidence="2">
    <location>
        <begin position="7"/>
        <end position="273"/>
    </location>
</feature>
<gene>
    <name evidence="3" type="ORF">M409DRAFT_63106</name>
</gene>
<dbReference type="Pfam" id="PF09587">
    <property type="entry name" value="PGA_cap"/>
    <property type="match status" value="1"/>
</dbReference>
<sequence length="358" mass="40291">MAGRILKFNFMGDVMLGRLIDQLFPDHVDEPEEAAIVRSFQHSNPKLASYGPKSPWGDTLTVLESSDLNFINLETAVTTHAQKWPDKVFNYRMHPANIQALTTARIHYAGLANNHTLDFSQEGLRETVQTVRRAGIAFAGAGDDEAGARRPAILSPAGSDHQICIWAGSDHPRDWKTVPAFHSIDYSQKTKERLRELIQSTAPTNPALKIWSCHWGPNYAWQPAQQIQDLAHFMIDECGIDIVHGHSSHHVQGVEVYRGKLIIYGCGDFVDDYALVEEYRNDLSGIWQVHVEELGEELRVKRLEFYPTKIDRFMARRLDPGEADSAWVREKIVQLSAGLGTRAIDDDDVEGRVVVDVV</sequence>
<dbReference type="GeneID" id="54568712"/>
<name>A0A6A6CYX4_ZASCE</name>
<reference evidence="3" key="1">
    <citation type="journal article" date="2020" name="Stud. Mycol.">
        <title>101 Dothideomycetes genomes: a test case for predicting lifestyles and emergence of pathogens.</title>
        <authorList>
            <person name="Haridas S."/>
            <person name="Albert R."/>
            <person name="Binder M."/>
            <person name="Bloem J."/>
            <person name="Labutti K."/>
            <person name="Salamov A."/>
            <person name="Andreopoulos B."/>
            <person name="Baker S."/>
            <person name="Barry K."/>
            <person name="Bills G."/>
            <person name="Bluhm B."/>
            <person name="Cannon C."/>
            <person name="Castanera R."/>
            <person name="Culley D."/>
            <person name="Daum C."/>
            <person name="Ezra D."/>
            <person name="Gonzalez J."/>
            <person name="Henrissat B."/>
            <person name="Kuo A."/>
            <person name="Liang C."/>
            <person name="Lipzen A."/>
            <person name="Lutzoni F."/>
            <person name="Magnuson J."/>
            <person name="Mondo S."/>
            <person name="Nolan M."/>
            <person name="Ohm R."/>
            <person name="Pangilinan J."/>
            <person name="Park H.-J."/>
            <person name="Ramirez L."/>
            <person name="Alfaro M."/>
            <person name="Sun H."/>
            <person name="Tritt A."/>
            <person name="Yoshinaga Y."/>
            <person name="Zwiers L.-H."/>
            <person name="Turgeon B."/>
            <person name="Goodwin S."/>
            <person name="Spatafora J."/>
            <person name="Crous P."/>
            <person name="Grigoriev I."/>
        </authorList>
    </citation>
    <scope>NUCLEOTIDE SEQUENCE</scope>
    <source>
        <strain evidence="3">ATCC 36951</strain>
    </source>
</reference>
<evidence type="ECO:0000259" key="2">
    <source>
        <dbReference type="SMART" id="SM00854"/>
    </source>
</evidence>
<dbReference type="SUPFAM" id="SSF56300">
    <property type="entry name" value="Metallo-dependent phosphatases"/>
    <property type="match status" value="1"/>
</dbReference>
<dbReference type="PANTHER" id="PTHR33393:SF11">
    <property type="entry name" value="POLYGLUTAMINE SYNTHESIS ACCESSORY PROTEIN RV0574C-RELATED"/>
    <property type="match status" value="1"/>
</dbReference>
<comment type="similarity">
    <text evidence="1">Belongs to the CapA family.</text>
</comment>
<dbReference type="RefSeq" id="XP_033673296.1">
    <property type="nucleotide sequence ID" value="XM_033815440.1"/>
</dbReference>